<sequence>MIKLLKFIAHNMTYALFITHKIDINITTNTILT</sequence>
<organism evidence="1 2">
    <name type="scientific">Vibrio aerogenes CECT 7868</name>
    <dbReference type="NCBI Taxonomy" id="1216006"/>
    <lineage>
        <taxon>Bacteria</taxon>
        <taxon>Pseudomonadati</taxon>
        <taxon>Pseudomonadota</taxon>
        <taxon>Gammaproteobacteria</taxon>
        <taxon>Vibrionales</taxon>
        <taxon>Vibrionaceae</taxon>
        <taxon>Vibrio</taxon>
    </lineage>
</organism>
<evidence type="ECO:0000313" key="1">
    <source>
        <dbReference type="EMBL" id="SHI28597.1"/>
    </source>
</evidence>
<name>A0A1M5ZWD4_9VIBR</name>
<keyword evidence="2" id="KW-1185">Reference proteome</keyword>
<dbReference type="Proteomes" id="UP000184608">
    <property type="component" value="Unassembled WGS sequence"/>
</dbReference>
<accession>A0A1M5ZWD4</accession>
<reference evidence="1 2" key="1">
    <citation type="submission" date="2016-11" db="EMBL/GenBank/DDBJ databases">
        <authorList>
            <person name="Jaros S."/>
            <person name="Januszkiewicz K."/>
            <person name="Wedrychowicz H."/>
        </authorList>
    </citation>
    <scope>NUCLEOTIDE SEQUENCE [LARGE SCALE GENOMIC DNA]</scope>
    <source>
        <strain evidence="1 2">CECT 7868</strain>
    </source>
</reference>
<evidence type="ECO:0000313" key="2">
    <source>
        <dbReference type="Proteomes" id="UP000184608"/>
    </source>
</evidence>
<proteinExistence type="predicted"/>
<protein>
    <submittedName>
        <fullName evidence="1">Uncharacterized protein</fullName>
    </submittedName>
</protein>
<gene>
    <name evidence="1" type="ORF">VA7868_03347</name>
</gene>
<dbReference type="EMBL" id="FQXZ01000038">
    <property type="protein sequence ID" value="SHI28597.1"/>
    <property type="molecule type" value="Genomic_DNA"/>
</dbReference>
<dbReference type="AlphaFoldDB" id="A0A1M5ZWD4"/>